<name>A0ABP4MPS2_9ACTN</name>
<dbReference type="EMBL" id="BAAAQD010000018">
    <property type="protein sequence ID" value="GAA1545949.1"/>
    <property type="molecule type" value="Genomic_DNA"/>
</dbReference>
<dbReference type="Proteomes" id="UP001501470">
    <property type="component" value="Unassembled WGS sequence"/>
</dbReference>
<proteinExistence type="predicted"/>
<evidence type="ECO:0000313" key="1">
    <source>
        <dbReference type="EMBL" id="GAA1545949.1"/>
    </source>
</evidence>
<organism evidence="1 2">
    <name type="scientific">Dactylosporangium maewongense</name>
    <dbReference type="NCBI Taxonomy" id="634393"/>
    <lineage>
        <taxon>Bacteria</taxon>
        <taxon>Bacillati</taxon>
        <taxon>Actinomycetota</taxon>
        <taxon>Actinomycetes</taxon>
        <taxon>Micromonosporales</taxon>
        <taxon>Micromonosporaceae</taxon>
        <taxon>Dactylosporangium</taxon>
    </lineage>
</organism>
<evidence type="ECO:0000313" key="2">
    <source>
        <dbReference type="Proteomes" id="UP001501470"/>
    </source>
</evidence>
<keyword evidence="2" id="KW-1185">Reference proteome</keyword>
<accession>A0ABP4MPS2</accession>
<reference evidence="2" key="1">
    <citation type="journal article" date="2019" name="Int. J. Syst. Evol. Microbiol.">
        <title>The Global Catalogue of Microorganisms (GCM) 10K type strain sequencing project: providing services to taxonomists for standard genome sequencing and annotation.</title>
        <authorList>
            <consortium name="The Broad Institute Genomics Platform"/>
            <consortium name="The Broad Institute Genome Sequencing Center for Infectious Disease"/>
            <person name="Wu L."/>
            <person name="Ma J."/>
        </authorList>
    </citation>
    <scope>NUCLEOTIDE SEQUENCE [LARGE SCALE GENOMIC DNA]</scope>
    <source>
        <strain evidence="2">JCM 15933</strain>
    </source>
</reference>
<dbReference type="RefSeq" id="WP_344508134.1">
    <property type="nucleotide sequence ID" value="NZ_BAAAQD010000018.1"/>
</dbReference>
<gene>
    <name evidence="1" type="ORF">GCM10009827_077610</name>
</gene>
<comment type="caution">
    <text evidence="1">The sequence shown here is derived from an EMBL/GenBank/DDBJ whole genome shotgun (WGS) entry which is preliminary data.</text>
</comment>
<protein>
    <submittedName>
        <fullName evidence="1">Uncharacterized protein</fullName>
    </submittedName>
</protein>
<sequence>MLFLGDVSGRRFLVYVRYDERSATLYHSDIPIQGAVEDLVGGAVAGPLGPLVTVTSTAVPVTIGLAPAACAIERSIGASASPENTVEHKWAGAPDGSWTAWAAPDPQERWRVGCDGKIRSEAPAVLDTSSYEHLISSAGIQHEPLRQRWSGPIEGSPGTWTLSTARLPSGAVAVVLADAPAAATVATTFTAAPGRGGSGVVSTSISADPDVIVIRVPSPSGQLGDRVLIFTAKPGATQAYVRAEIGGLGAALTGGVAVTNARPGPVAVRDATGAELGSTWLLEEVSQLFGERLVSDWES</sequence>